<evidence type="ECO:0000313" key="2">
    <source>
        <dbReference type="EMBL" id="MEY8001617.1"/>
    </source>
</evidence>
<reference evidence="2 3" key="1">
    <citation type="submission" date="2024-08" db="EMBL/GenBank/DDBJ databases">
        <title>Clostridium lapicellarii sp. nov., and Clostridium renhuaiense sp. nov., two species isolated from the mud in a fermentation cellar used for producing sauce-flavour Chinese liquors.</title>
        <authorList>
            <person name="Yang F."/>
            <person name="Wang H."/>
            <person name="Chen L.Q."/>
            <person name="Zhou N."/>
            <person name="Lu J.J."/>
            <person name="Pu X.X."/>
            <person name="Wan B."/>
            <person name="Wang L."/>
            <person name="Liu S.J."/>
        </authorList>
    </citation>
    <scope>NUCLEOTIDE SEQUENCE [LARGE SCALE GENOMIC DNA]</scope>
    <source>
        <strain evidence="2 3">MT-5</strain>
    </source>
</reference>
<comment type="caution">
    <text evidence="2">The sequence shown here is derived from an EMBL/GenBank/DDBJ whole genome shotgun (WGS) entry which is preliminary data.</text>
</comment>
<name>A0ABV4BUA1_9CLOT</name>
<dbReference type="RefSeq" id="WP_369705510.1">
    <property type="nucleotide sequence ID" value="NZ_JBGEWD010000021.1"/>
</dbReference>
<dbReference type="EMBL" id="JBGEWD010000021">
    <property type="protein sequence ID" value="MEY8001617.1"/>
    <property type="molecule type" value="Genomic_DNA"/>
</dbReference>
<evidence type="ECO:0000259" key="1">
    <source>
        <dbReference type="Pfam" id="PF09851"/>
    </source>
</evidence>
<accession>A0ABV4BUA1</accession>
<protein>
    <submittedName>
        <fullName evidence="2">SHOCT domain-containing protein</fullName>
    </submittedName>
</protein>
<dbReference type="Pfam" id="PF09851">
    <property type="entry name" value="SHOCT"/>
    <property type="match status" value="1"/>
</dbReference>
<keyword evidence="3" id="KW-1185">Reference proteome</keyword>
<proteinExistence type="predicted"/>
<dbReference type="InterPro" id="IPR018649">
    <property type="entry name" value="SHOCT"/>
</dbReference>
<sequence length="183" mass="20785">MFGKKKKDEIPENVLEAANLKNEDIELWVKGAEKEWLICTDNQVYIVKKGFMTGHTFGFGVFQMPYKNITGANVNYHLATGYFEISAGGMQNTQKDYWSHDKNSDPHQAQNCISVAGKEMANKFREASSYILNKAHEFNSNNSPTNNIVDIPEQIKKLADLKTQGILTEEEFNKKKSELLAKM</sequence>
<organism evidence="2 3">
    <name type="scientific">Clostridium moutaii</name>
    <dbReference type="NCBI Taxonomy" id="3240932"/>
    <lineage>
        <taxon>Bacteria</taxon>
        <taxon>Bacillati</taxon>
        <taxon>Bacillota</taxon>
        <taxon>Clostridia</taxon>
        <taxon>Eubacteriales</taxon>
        <taxon>Clostridiaceae</taxon>
        <taxon>Clostridium</taxon>
    </lineage>
</organism>
<dbReference type="Proteomes" id="UP001564657">
    <property type="component" value="Unassembled WGS sequence"/>
</dbReference>
<gene>
    <name evidence="2" type="ORF">AB8U03_15715</name>
</gene>
<evidence type="ECO:0000313" key="3">
    <source>
        <dbReference type="Proteomes" id="UP001564657"/>
    </source>
</evidence>
<feature type="domain" description="SHOCT" evidence="1">
    <location>
        <begin position="153"/>
        <end position="180"/>
    </location>
</feature>